<organism evidence="1 2">
    <name type="scientific">Simkania negevensis (strain ATCC VR-1471 / DSM 27360 / Z)</name>
    <dbReference type="NCBI Taxonomy" id="331113"/>
    <lineage>
        <taxon>Bacteria</taxon>
        <taxon>Pseudomonadati</taxon>
        <taxon>Chlamydiota</taxon>
        <taxon>Chlamydiia</taxon>
        <taxon>Parachlamydiales</taxon>
        <taxon>Simkaniaceae</taxon>
        <taxon>Simkania</taxon>
    </lineage>
</organism>
<dbReference type="KEGG" id="sng:SNE_A01580"/>
<proteinExistence type="predicted"/>
<dbReference type="EMBL" id="FR872582">
    <property type="protein sequence ID" value="CCB88035.1"/>
    <property type="molecule type" value="Genomic_DNA"/>
</dbReference>
<dbReference type="AlphaFoldDB" id="F8L4L7"/>
<gene>
    <name evidence="1" type="ordered locus">SNE_A01580</name>
</gene>
<reference key="1">
    <citation type="journal article" date="2011" name="Mol. Biol. Evol.">
        <title>Unity in variety -- the pan-genome of the Chlamydiae.</title>
        <authorList>
            <person name="Collingro A."/>
            <person name="Tischler P."/>
            <person name="Weinmaier T."/>
            <person name="Penz T."/>
            <person name="Heinz E."/>
            <person name="Brunham R.C."/>
            <person name="Read T.D."/>
            <person name="Bavoil P.M."/>
            <person name="Sachse K."/>
            <person name="Kahane S."/>
            <person name="Friedman M.G."/>
            <person name="Rattei T."/>
            <person name="Myers G.S.A."/>
            <person name="Horn M."/>
        </authorList>
    </citation>
    <scope>NUCLEOTIDE SEQUENCE</scope>
    <source>
        <strain>Z</strain>
    </source>
</reference>
<protein>
    <submittedName>
        <fullName evidence="1">Uncharacterized protein</fullName>
    </submittedName>
</protein>
<dbReference type="HOGENOM" id="CLU_3222085_0_0_0"/>
<name>F8L4L7_SIMNZ</name>
<evidence type="ECO:0000313" key="1">
    <source>
        <dbReference type="EMBL" id="CCB88035.1"/>
    </source>
</evidence>
<accession>F8L4L7</accession>
<keyword evidence="2" id="KW-1185">Reference proteome</keyword>
<dbReference type="STRING" id="331113.SNE_A01580"/>
<sequence length="44" mass="4991">MNVDLKLNEHLIGIASDEKSNENVEIEFFPLPPGQENLLSHLMN</sequence>
<dbReference type="Proteomes" id="UP000000496">
    <property type="component" value="Chromosome gsn.131"/>
</dbReference>
<reference evidence="1 2" key="2">
    <citation type="journal article" date="2011" name="Mol. Biol. Evol.">
        <title>Unity in variety--the pan-genome of the Chlamydiae.</title>
        <authorList>
            <person name="Collingro A."/>
            <person name="Tischler P."/>
            <person name="Weinmaier T."/>
            <person name="Penz T."/>
            <person name="Heinz E."/>
            <person name="Brunham R.C."/>
            <person name="Read T.D."/>
            <person name="Bavoil P.M."/>
            <person name="Sachse K."/>
            <person name="Kahane S."/>
            <person name="Friedman M.G."/>
            <person name="Rattei T."/>
            <person name="Myers G.S."/>
            <person name="Horn M."/>
        </authorList>
    </citation>
    <scope>NUCLEOTIDE SEQUENCE [LARGE SCALE GENOMIC DNA]</scope>
    <source>
        <strain evidence="2">ATCC VR-1471 / Z</strain>
    </source>
</reference>
<evidence type="ECO:0000313" key="2">
    <source>
        <dbReference type="Proteomes" id="UP000000496"/>
    </source>
</evidence>